<proteinExistence type="predicted"/>
<dbReference type="EMBL" id="DF967972">
    <property type="protein sequence ID" value="GAP13257.1"/>
    <property type="molecule type" value="Genomic_DNA"/>
</dbReference>
<organism evidence="1">
    <name type="scientific">Longilinea arvoryzae</name>
    <dbReference type="NCBI Taxonomy" id="360412"/>
    <lineage>
        <taxon>Bacteria</taxon>
        <taxon>Bacillati</taxon>
        <taxon>Chloroflexota</taxon>
        <taxon>Anaerolineae</taxon>
        <taxon>Anaerolineales</taxon>
        <taxon>Anaerolineaceae</taxon>
        <taxon>Longilinea</taxon>
    </lineage>
</organism>
<gene>
    <name evidence="1" type="ORF">LARV_01008</name>
</gene>
<name>A0A0S7BD78_9CHLR</name>
<reference evidence="1" key="1">
    <citation type="submission" date="2015-07" db="EMBL/GenBank/DDBJ databases">
        <title>Draft Genome Sequences of Anaerolinea thermolimosa IMO-1, Bellilinea caldifistulae GOMI-1, Leptolinea tardivitalis YMTK-2, Levilinea saccharolytica KIBI-1,Longilinea arvoryzae KOME-1, Previously Described as Members of the Anaerolineaceae (Chloroflexi).</title>
        <authorList>
            <person name="Sekiguchi Y."/>
            <person name="Ohashi A."/>
            <person name="Matsuura N."/>
            <person name="Tourlousse M.D."/>
        </authorList>
    </citation>
    <scope>NUCLEOTIDE SEQUENCE [LARGE SCALE GENOMIC DNA]</scope>
    <source>
        <strain evidence="1">KOME-1</strain>
    </source>
</reference>
<evidence type="ECO:0000313" key="2">
    <source>
        <dbReference type="Proteomes" id="UP000055060"/>
    </source>
</evidence>
<protein>
    <submittedName>
        <fullName evidence="1">Uncharacterized protein</fullName>
    </submittedName>
</protein>
<dbReference type="Proteomes" id="UP000055060">
    <property type="component" value="Unassembled WGS sequence"/>
</dbReference>
<sequence length="78" mass="8827">MHVWQKNWGKSSVSANDPKTEVPIEALDPATQEKIREFCYELALALRRITGRVVEDAELDLPEDLGSSEQAKKDSQEK</sequence>
<evidence type="ECO:0000313" key="1">
    <source>
        <dbReference type="EMBL" id="GAP13257.1"/>
    </source>
</evidence>
<dbReference type="AlphaFoldDB" id="A0A0S7BD78"/>
<dbReference type="STRING" id="360412.LARV_01008"/>
<keyword evidence="2" id="KW-1185">Reference proteome</keyword>
<accession>A0A0S7BD78</accession>